<evidence type="ECO:0000259" key="8">
    <source>
        <dbReference type="Pfam" id="PF02503"/>
    </source>
</evidence>
<evidence type="ECO:0000256" key="6">
    <source>
        <dbReference type="HAMAP-Rule" id="MF_00347"/>
    </source>
</evidence>
<dbReference type="GO" id="GO:0009358">
    <property type="term" value="C:polyphosphate kinase complex"/>
    <property type="evidence" value="ECO:0007669"/>
    <property type="project" value="InterPro"/>
</dbReference>
<feature type="binding site" evidence="6">
    <location>
        <position position="474"/>
    </location>
    <ligand>
        <name>ATP</name>
        <dbReference type="ChEBI" id="CHEBI:30616"/>
    </ligand>
</feature>
<evidence type="ECO:0000256" key="2">
    <source>
        <dbReference type="ARBA" id="ARBA00022679"/>
    </source>
</evidence>
<dbReference type="AlphaFoldDB" id="A0A1T4Y175"/>
<evidence type="ECO:0000256" key="5">
    <source>
        <dbReference type="ARBA" id="ARBA00022840"/>
    </source>
</evidence>
<keyword evidence="3 6" id="KW-0547">Nucleotide-binding</keyword>
<dbReference type="Pfam" id="PF17941">
    <property type="entry name" value="PP_kinase_C_1"/>
    <property type="match status" value="1"/>
</dbReference>
<feature type="domain" description="Polyphosphate kinase C-terminal" evidence="11">
    <location>
        <begin position="337"/>
        <end position="500"/>
    </location>
</feature>
<evidence type="ECO:0000259" key="10">
    <source>
        <dbReference type="Pfam" id="PF13090"/>
    </source>
</evidence>
<dbReference type="GO" id="GO:0046872">
    <property type="term" value="F:metal ion binding"/>
    <property type="evidence" value="ECO:0007669"/>
    <property type="project" value="UniProtKB-KW"/>
</dbReference>
<dbReference type="NCBIfam" id="TIGR03705">
    <property type="entry name" value="poly_P_kin"/>
    <property type="match status" value="1"/>
</dbReference>
<feature type="domain" description="Polyphosphate kinase C-terminal" evidence="10">
    <location>
        <begin position="509"/>
        <end position="678"/>
    </location>
</feature>
<keyword evidence="6" id="KW-0479">Metal-binding</keyword>
<evidence type="ECO:0000313" key="13">
    <source>
        <dbReference type="Proteomes" id="UP000190460"/>
    </source>
</evidence>
<proteinExistence type="inferred from homology"/>
<dbReference type="InterPro" id="IPR036832">
    <property type="entry name" value="PPK_N_dom_sf"/>
</dbReference>
<evidence type="ECO:0000259" key="11">
    <source>
        <dbReference type="Pfam" id="PF17941"/>
    </source>
</evidence>
<evidence type="ECO:0000256" key="4">
    <source>
        <dbReference type="ARBA" id="ARBA00022777"/>
    </source>
</evidence>
<comment type="similarity">
    <text evidence="6 7">Belongs to the polyphosphate kinase 1 (PPK1) family.</text>
</comment>
<reference evidence="12 13" key="1">
    <citation type="submission" date="2017-02" db="EMBL/GenBank/DDBJ databases">
        <authorList>
            <person name="Peterson S.W."/>
        </authorList>
    </citation>
    <scope>NUCLEOTIDE SEQUENCE [LARGE SCALE GENOMIC DNA]</scope>
    <source>
        <strain evidence="12 13">ATCC 49788</strain>
    </source>
</reference>
<feature type="binding site" evidence="6">
    <location>
        <position position="50"/>
    </location>
    <ligand>
        <name>ATP</name>
        <dbReference type="ChEBI" id="CHEBI:30616"/>
    </ligand>
</feature>
<dbReference type="Pfam" id="PF13090">
    <property type="entry name" value="PP_kinase_C"/>
    <property type="match status" value="1"/>
</dbReference>
<comment type="function">
    <text evidence="6 7">Catalyzes the reversible transfer of the terminal phosphate of ATP to form a long-chain polyphosphate (polyP).</text>
</comment>
<dbReference type="RefSeq" id="WP_078924218.1">
    <property type="nucleotide sequence ID" value="NZ_FUYB01000031.1"/>
</dbReference>
<feature type="domain" description="Polyphosphate kinase middle" evidence="8">
    <location>
        <begin position="127"/>
        <end position="306"/>
    </location>
</feature>
<sequence length="710" mass="80240">MNTASLTDPTYFINRELSLLAFNHRVLELAQDQSLPLLERLRFLCISSANLDEFFEVRVGSLRQQQALGLNQVGADGLEPSQLLDEIAVRAHVLVSQQYTVLNEVLIPALKQAGIYFIRRTQWNEAQREWLSDYFDHELMPLLNPLGLDPSHPFPKVINKSLNFIVELEGVDAFGREIDAAIVQAPRVLPRIIRLPEAIAPSCDSFVFLSSILHAFIGRLFPGMSVDGCHQFRITRNSNMYVDEEEIDDLLKAMKGELAQRNTGMALRLEVSDHCPQESVDFLQRHFHLKQQDVYRVSGPVNLNRLQTVLDLVDRPELRFRPFQQGNLPTLAPGKRDMFRLIRSGDVLLHQPFQSFQPVLDFVAQAARDPDVLAIKMTLYRTGKDSALVESLARAARAGKEVTVVVELRARFDEEANIALTSRLQEANAHVVYGVVGYKTHAKLCLVVRREQGQLMRYAHLGTGNYHAGTAKAYTDFSLFTCRPEMTEDMHRIFHMLTGLGHIRHLNCLLESPFHLHQSILRKIEREIAHAKAGKPAHIMAKMNALIEPQIITALYEASSAGVQVDLVVRGVCCLRPGIVGVSDNIRVRSVMGRFLEHPRVYYFKNSGAEELYCSSADWMPRNFFRRVEVAFPILDEGLRKRVYDEAFGLYLQDNTQAWILDAQGQYTRLTPQPNELPLAAQDVLMASLGGEDASFSGRLLDVAQPTTMH</sequence>
<evidence type="ECO:0000256" key="1">
    <source>
        <dbReference type="ARBA" id="ARBA00022553"/>
    </source>
</evidence>
<dbReference type="GO" id="GO:0008976">
    <property type="term" value="F:polyphosphate kinase activity"/>
    <property type="evidence" value="ECO:0007669"/>
    <property type="project" value="UniProtKB-UniRule"/>
</dbReference>
<feature type="binding site" evidence="6">
    <location>
        <position position="411"/>
    </location>
    <ligand>
        <name>Mg(2+)</name>
        <dbReference type="ChEBI" id="CHEBI:18420"/>
    </ligand>
</feature>
<dbReference type="Gene3D" id="3.30.1840.10">
    <property type="entry name" value="Polyphosphate kinase middle domain"/>
    <property type="match status" value="1"/>
</dbReference>
<evidence type="ECO:0000256" key="7">
    <source>
        <dbReference type="RuleBase" id="RU003800"/>
    </source>
</evidence>
<evidence type="ECO:0000313" key="12">
    <source>
        <dbReference type="EMBL" id="SKA95574.1"/>
    </source>
</evidence>
<keyword evidence="5 6" id="KW-0067">ATP-binding</keyword>
<protein>
    <recommendedName>
        <fullName evidence="6 7">Polyphosphate kinase</fullName>
        <ecNumber evidence="6 7">2.7.4.1</ecNumber>
    </recommendedName>
    <alternativeName>
        <fullName evidence="6">ATP-polyphosphate phosphotransferase</fullName>
    </alternativeName>
    <alternativeName>
        <fullName evidence="6">Polyphosphoric acid kinase</fullName>
    </alternativeName>
</protein>
<dbReference type="NCBIfam" id="NF003918">
    <property type="entry name" value="PRK05443.1-2"/>
    <property type="match status" value="1"/>
</dbReference>
<dbReference type="NCBIfam" id="NF003917">
    <property type="entry name" value="PRK05443.1-1"/>
    <property type="match status" value="1"/>
</dbReference>
<dbReference type="InterPro" id="IPR025198">
    <property type="entry name" value="PPK_N_dom"/>
</dbReference>
<dbReference type="InterPro" id="IPR003414">
    <property type="entry name" value="PP_kinase"/>
</dbReference>
<dbReference type="Proteomes" id="UP000190460">
    <property type="component" value="Unassembled WGS sequence"/>
</dbReference>
<comment type="PTM">
    <text evidence="6 7">An intermediate of this reaction is the autophosphorylated ppk in which a phosphate is covalently linked to a histidine residue through a N-P bond.</text>
</comment>
<keyword evidence="13" id="KW-1185">Reference proteome</keyword>
<dbReference type="InterPro" id="IPR024953">
    <property type="entry name" value="PP_kinase_middle"/>
</dbReference>
<dbReference type="SUPFAM" id="SSF143724">
    <property type="entry name" value="PHP14-like"/>
    <property type="match status" value="1"/>
</dbReference>
<dbReference type="PIRSF" id="PIRSF015589">
    <property type="entry name" value="PP_kinase"/>
    <property type="match status" value="1"/>
</dbReference>
<dbReference type="GO" id="GO:0006799">
    <property type="term" value="P:polyphosphate biosynthetic process"/>
    <property type="evidence" value="ECO:0007669"/>
    <property type="project" value="UniProtKB-UniRule"/>
</dbReference>
<dbReference type="PANTHER" id="PTHR30218:SF0">
    <property type="entry name" value="POLYPHOSPHATE KINASE"/>
    <property type="match status" value="1"/>
</dbReference>
<feature type="binding site" evidence="6">
    <location>
        <position position="598"/>
    </location>
    <ligand>
        <name>ATP</name>
        <dbReference type="ChEBI" id="CHEBI:30616"/>
    </ligand>
</feature>
<dbReference type="SUPFAM" id="SSF56024">
    <property type="entry name" value="Phospholipase D/nuclease"/>
    <property type="match status" value="2"/>
</dbReference>
<dbReference type="InterPro" id="IPR025200">
    <property type="entry name" value="PPK_C_dom2"/>
</dbReference>
<keyword evidence="6" id="KW-0460">Magnesium</keyword>
<dbReference type="NCBIfam" id="NF003921">
    <property type="entry name" value="PRK05443.2-2"/>
    <property type="match status" value="1"/>
</dbReference>
<name>A0A1T4Y175_9GAMM</name>
<evidence type="ECO:0000259" key="9">
    <source>
        <dbReference type="Pfam" id="PF13089"/>
    </source>
</evidence>
<dbReference type="Gene3D" id="3.30.870.10">
    <property type="entry name" value="Endonuclease Chain A"/>
    <property type="match status" value="2"/>
</dbReference>
<evidence type="ECO:0000256" key="3">
    <source>
        <dbReference type="ARBA" id="ARBA00022741"/>
    </source>
</evidence>
<comment type="cofactor">
    <cofactor evidence="6">
        <name>Mg(2+)</name>
        <dbReference type="ChEBI" id="CHEBI:18420"/>
    </cofactor>
</comment>
<keyword evidence="2 6" id="KW-0808">Transferase</keyword>
<dbReference type="Gene3D" id="1.20.58.310">
    <property type="entry name" value="Polyphosphate kinase N-terminal domain"/>
    <property type="match status" value="1"/>
</dbReference>
<dbReference type="SUPFAM" id="SSF140356">
    <property type="entry name" value="PPK N-terminal domain-like"/>
    <property type="match status" value="1"/>
</dbReference>
<dbReference type="Pfam" id="PF13089">
    <property type="entry name" value="PP_kinase_N"/>
    <property type="match status" value="1"/>
</dbReference>
<gene>
    <name evidence="6" type="primary">ppk</name>
    <name evidence="12" type="ORF">SAMN02745130_03796</name>
</gene>
<dbReference type="InterPro" id="IPR036830">
    <property type="entry name" value="PP_kinase_middle_dom_sf"/>
</dbReference>
<keyword evidence="4 6" id="KW-0418">Kinase</keyword>
<dbReference type="CDD" id="cd09165">
    <property type="entry name" value="PLDc_PaPPK1_C1_like"/>
    <property type="match status" value="1"/>
</dbReference>
<comment type="catalytic activity">
    <reaction evidence="6 7">
        <text>[phosphate](n) + ATP = [phosphate](n+1) + ADP</text>
        <dbReference type="Rhea" id="RHEA:19573"/>
        <dbReference type="Rhea" id="RHEA-COMP:9859"/>
        <dbReference type="Rhea" id="RHEA-COMP:14280"/>
        <dbReference type="ChEBI" id="CHEBI:16838"/>
        <dbReference type="ChEBI" id="CHEBI:30616"/>
        <dbReference type="ChEBI" id="CHEBI:456216"/>
        <dbReference type="EC" id="2.7.4.1"/>
    </reaction>
</comment>
<organism evidence="12 13">
    <name type="scientific">Thiothrix eikelboomii</name>
    <dbReference type="NCBI Taxonomy" id="92487"/>
    <lineage>
        <taxon>Bacteria</taxon>
        <taxon>Pseudomonadati</taxon>
        <taxon>Pseudomonadota</taxon>
        <taxon>Gammaproteobacteria</taxon>
        <taxon>Thiotrichales</taxon>
        <taxon>Thiotrichaceae</taxon>
        <taxon>Thiothrix</taxon>
    </lineage>
</organism>
<keyword evidence="1 6" id="KW-0597">Phosphoprotein</keyword>
<dbReference type="Pfam" id="PF02503">
    <property type="entry name" value="PP_kinase"/>
    <property type="match status" value="1"/>
</dbReference>
<dbReference type="HAMAP" id="MF_00347">
    <property type="entry name" value="Polyphosphate_kinase"/>
    <property type="match status" value="1"/>
</dbReference>
<accession>A0A1T4Y175</accession>
<feature type="domain" description="Polyphosphate kinase N-terminal" evidence="9">
    <location>
        <begin position="12"/>
        <end position="117"/>
    </location>
</feature>
<dbReference type="EC" id="2.7.4.1" evidence="6 7"/>
<dbReference type="PANTHER" id="PTHR30218">
    <property type="entry name" value="POLYPHOSPHATE KINASE"/>
    <property type="match status" value="1"/>
</dbReference>
<feature type="binding site" evidence="6">
    <location>
        <position position="381"/>
    </location>
    <ligand>
        <name>Mg(2+)</name>
        <dbReference type="ChEBI" id="CHEBI:18420"/>
    </ligand>
</feature>
<feature type="binding site" evidence="6">
    <location>
        <position position="570"/>
    </location>
    <ligand>
        <name>ATP</name>
        <dbReference type="ChEBI" id="CHEBI:30616"/>
    </ligand>
</feature>
<dbReference type="STRING" id="92487.SAMN02745130_03796"/>
<dbReference type="GO" id="GO:0005524">
    <property type="term" value="F:ATP binding"/>
    <property type="evidence" value="ECO:0007669"/>
    <property type="project" value="UniProtKB-KW"/>
</dbReference>
<dbReference type="CDD" id="cd09168">
    <property type="entry name" value="PLDc_PaPPK1_C2_like"/>
    <property type="match status" value="1"/>
</dbReference>
<dbReference type="EMBL" id="FUYB01000031">
    <property type="protein sequence ID" value="SKA95574.1"/>
    <property type="molecule type" value="Genomic_DNA"/>
</dbReference>
<dbReference type="InterPro" id="IPR041108">
    <property type="entry name" value="PP_kinase_C_1"/>
</dbReference>
<dbReference type="OrthoDB" id="9761456at2"/>
<feature type="active site" description="Phosphohistidine intermediate" evidence="6">
    <location>
        <position position="441"/>
    </location>
</feature>